<gene>
    <name evidence="2" type="ORF">SODALDRAFT_201002</name>
</gene>
<protein>
    <submittedName>
        <fullName evidence="2">Uncharacterized protein</fullName>
    </submittedName>
</protein>
<organism evidence="2 3">
    <name type="scientific">Sodiomyces alkalinus (strain CBS 110278 / VKM F-3762 / F11)</name>
    <name type="common">Alkaliphilic filamentous fungus</name>
    <dbReference type="NCBI Taxonomy" id="1314773"/>
    <lineage>
        <taxon>Eukaryota</taxon>
        <taxon>Fungi</taxon>
        <taxon>Dikarya</taxon>
        <taxon>Ascomycota</taxon>
        <taxon>Pezizomycotina</taxon>
        <taxon>Sordariomycetes</taxon>
        <taxon>Hypocreomycetidae</taxon>
        <taxon>Glomerellales</taxon>
        <taxon>Plectosphaerellaceae</taxon>
        <taxon>Sodiomyces</taxon>
    </lineage>
</organism>
<evidence type="ECO:0000313" key="3">
    <source>
        <dbReference type="Proteomes" id="UP000272025"/>
    </source>
</evidence>
<dbReference type="EMBL" id="ML119057">
    <property type="protein sequence ID" value="ROT37606.1"/>
    <property type="molecule type" value="Genomic_DNA"/>
</dbReference>
<sequence>MIPPFSFSKPSLMSVVCLQAQAAYRTNYLGIIPYLLPSETSVLQDLVIATPGERLSAYSRGLHCIGGGGKRMQGDIFILASCGAWYAFLLTGSAAIFALHQLEIQYQRLLAVIRALFLHRHIMTMPHSIYSNNSDAIQKLLLDVSI</sequence>
<keyword evidence="1" id="KW-0472">Membrane</keyword>
<dbReference type="Proteomes" id="UP000272025">
    <property type="component" value="Unassembled WGS sequence"/>
</dbReference>
<accession>A0A3N2PTG4</accession>
<name>A0A3N2PTG4_SODAK</name>
<keyword evidence="1" id="KW-0812">Transmembrane</keyword>
<keyword evidence="1" id="KW-1133">Transmembrane helix</keyword>
<dbReference type="RefSeq" id="XP_028465412.1">
    <property type="nucleotide sequence ID" value="XM_028607208.1"/>
</dbReference>
<dbReference type="AlphaFoldDB" id="A0A3N2PTG4"/>
<evidence type="ECO:0000313" key="2">
    <source>
        <dbReference type="EMBL" id="ROT37606.1"/>
    </source>
</evidence>
<proteinExistence type="predicted"/>
<evidence type="ECO:0000256" key="1">
    <source>
        <dbReference type="SAM" id="Phobius"/>
    </source>
</evidence>
<feature type="transmembrane region" description="Helical" evidence="1">
    <location>
        <begin position="76"/>
        <end position="99"/>
    </location>
</feature>
<dbReference type="GeneID" id="39575686"/>
<reference evidence="2 3" key="1">
    <citation type="journal article" date="2018" name="Mol. Ecol.">
        <title>The obligate alkalophilic soda-lake fungus Sodiomyces alkalinus has shifted to a protein diet.</title>
        <authorList>
            <person name="Grum-Grzhimaylo A.A."/>
            <person name="Falkoski D.L."/>
            <person name="van den Heuvel J."/>
            <person name="Valero-Jimenez C.A."/>
            <person name="Min B."/>
            <person name="Choi I.G."/>
            <person name="Lipzen A."/>
            <person name="Daum C.G."/>
            <person name="Aanen D.K."/>
            <person name="Tsang A."/>
            <person name="Henrissat B."/>
            <person name="Bilanenko E.N."/>
            <person name="de Vries R.P."/>
            <person name="van Kan J.A.L."/>
            <person name="Grigoriev I.V."/>
            <person name="Debets A.J.M."/>
        </authorList>
    </citation>
    <scope>NUCLEOTIDE SEQUENCE [LARGE SCALE GENOMIC DNA]</scope>
    <source>
        <strain evidence="2 3">F11</strain>
    </source>
</reference>
<keyword evidence="3" id="KW-1185">Reference proteome</keyword>